<evidence type="ECO:0000313" key="2">
    <source>
        <dbReference type="EMBL" id="CAB4160897.1"/>
    </source>
</evidence>
<accession>A0A6J5NPM5</accession>
<sequence length="221" mass="24916">MTPLIQKAVRLSAEPELAMWFDVGQMPAMQDESIPADTVMHLPFERTGIVGWDSTGKDFCLWLVQGDGHVTVSGLSMWHKIYFDPYAYVQHDKGISLYRKNKEATYADLMPVHRYVVATLKKITNASTAYRATPQNTQINKKRKAKGKAAISFDWVTVEIGPKQEKSIPQGGTHASPRLHDRRGHWRKHPSGKQVWVKSCKVGDASLGVVFHDYKLAEVRA</sequence>
<evidence type="ECO:0000256" key="1">
    <source>
        <dbReference type="SAM" id="MobiDB-lite"/>
    </source>
</evidence>
<proteinExistence type="predicted"/>
<organism evidence="2">
    <name type="scientific">uncultured Caudovirales phage</name>
    <dbReference type="NCBI Taxonomy" id="2100421"/>
    <lineage>
        <taxon>Viruses</taxon>
        <taxon>Duplodnaviria</taxon>
        <taxon>Heunggongvirae</taxon>
        <taxon>Uroviricota</taxon>
        <taxon>Caudoviricetes</taxon>
        <taxon>Peduoviridae</taxon>
        <taxon>Maltschvirus</taxon>
        <taxon>Maltschvirus maltsch</taxon>
    </lineage>
</organism>
<gene>
    <name evidence="2" type="ORF">UFOVP773_21</name>
</gene>
<dbReference type="EMBL" id="LR796702">
    <property type="protein sequence ID" value="CAB4160897.1"/>
    <property type="molecule type" value="Genomic_DNA"/>
</dbReference>
<name>A0A6J5NPM5_9CAUD</name>
<reference evidence="2" key="1">
    <citation type="submission" date="2020-04" db="EMBL/GenBank/DDBJ databases">
        <authorList>
            <person name="Chiriac C."/>
            <person name="Salcher M."/>
            <person name="Ghai R."/>
            <person name="Kavagutti S V."/>
        </authorList>
    </citation>
    <scope>NUCLEOTIDE SEQUENCE</scope>
</reference>
<feature type="compositionally biased region" description="Basic residues" evidence="1">
    <location>
        <begin position="180"/>
        <end position="191"/>
    </location>
</feature>
<feature type="region of interest" description="Disordered" evidence="1">
    <location>
        <begin position="164"/>
        <end position="192"/>
    </location>
</feature>
<protein>
    <submittedName>
        <fullName evidence="2">Uncharacterized protein</fullName>
    </submittedName>
</protein>